<feature type="chain" id="PRO_5003405268" description="DUF19 domain-containing protein" evidence="1">
    <location>
        <begin position="17"/>
        <end position="225"/>
    </location>
</feature>
<dbReference type="AlphaFoldDB" id="G0N6T5"/>
<keyword evidence="1" id="KW-0732">Signal</keyword>
<dbReference type="OMA" id="IMETAAY"/>
<reference evidence="3" key="1">
    <citation type="submission" date="2011-07" db="EMBL/GenBank/DDBJ databases">
        <authorList>
            <consortium name="Caenorhabditis brenneri Sequencing and Analysis Consortium"/>
            <person name="Wilson R.K."/>
        </authorList>
    </citation>
    <scope>NUCLEOTIDE SEQUENCE [LARGE SCALE GENOMIC DNA]</scope>
    <source>
        <strain evidence="3">PB2801</strain>
    </source>
</reference>
<dbReference type="STRING" id="135651.G0N6T5"/>
<evidence type="ECO:0000313" key="3">
    <source>
        <dbReference type="Proteomes" id="UP000008068"/>
    </source>
</evidence>
<dbReference type="FunCoup" id="G0N6T5">
    <property type="interactions" value="1109"/>
</dbReference>
<evidence type="ECO:0000256" key="1">
    <source>
        <dbReference type="SAM" id="SignalP"/>
    </source>
</evidence>
<evidence type="ECO:0008006" key="4">
    <source>
        <dbReference type="Google" id="ProtNLM"/>
    </source>
</evidence>
<dbReference type="InParanoid" id="G0N6T5"/>
<organism evidence="3">
    <name type="scientific">Caenorhabditis brenneri</name>
    <name type="common">Nematode worm</name>
    <dbReference type="NCBI Taxonomy" id="135651"/>
    <lineage>
        <taxon>Eukaryota</taxon>
        <taxon>Metazoa</taxon>
        <taxon>Ecdysozoa</taxon>
        <taxon>Nematoda</taxon>
        <taxon>Chromadorea</taxon>
        <taxon>Rhabditida</taxon>
        <taxon>Rhabditina</taxon>
        <taxon>Rhabditomorpha</taxon>
        <taxon>Rhabditoidea</taxon>
        <taxon>Rhabditidae</taxon>
        <taxon>Peloderinae</taxon>
        <taxon>Caenorhabditis</taxon>
    </lineage>
</organism>
<dbReference type="HOGENOM" id="CLU_1262534_0_0_1"/>
<dbReference type="OrthoDB" id="5790337at2759"/>
<dbReference type="Proteomes" id="UP000008068">
    <property type="component" value="Unassembled WGS sequence"/>
</dbReference>
<dbReference type="EMBL" id="GL379845">
    <property type="protein sequence ID" value="EGT53994.1"/>
    <property type="molecule type" value="Genomic_DNA"/>
</dbReference>
<sequence>MFKSIVFFSLLGLSLAAPTEMESASDYMGTIKELFEYSDATPACKKETDRMKECFKTIVEEFNQTSETTTLPSKEEVFKSLVEVREALRCTGEVTCSKSKLSKYLVETAVYAVEHMYGGGFECLNEHNLQMSMVGCMLMTIPREDLMNFSVDKISEHIKPIGRCVAKAQKCGKEAQLEFLKGTMAFAEITEVSLKLAHAVRSQDKSFAESFNKEFDSYEFDNVEL</sequence>
<protein>
    <recommendedName>
        <fullName evidence="4">DUF19 domain-containing protein</fullName>
    </recommendedName>
</protein>
<feature type="signal peptide" evidence="1">
    <location>
        <begin position="1"/>
        <end position="16"/>
    </location>
</feature>
<gene>
    <name evidence="2" type="ORF">CAEBREN_09889</name>
</gene>
<evidence type="ECO:0000313" key="2">
    <source>
        <dbReference type="EMBL" id="EGT53994.1"/>
    </source>
</evidence>
<keyword evidence="3" id="KW-1185">Reference proteome</keyword>
<name>G0N6T5_CAEBE</name>
<accession>G0N6T5</accession>
<proteinExistence type="predicted"/>
<dbReference type="eggNOG" id="ENOG502TI1G">
    <property type="taxonomic scope" value="Eukaryota"/>
</dbReference>